<organism evidence="1 2">
    <name type="scientific">Caerostris extrusa</name>
    <name type="common">Bark spider</name>
    <name type="synonym">Caerostris bankana</name>
    <dbReference type="NCBI Taxonomy" id="172846"/>
    <lineage>
        <taxon>Eukaryota</taxon>
        <taxon>Metazoa</taxon>
        <taxon>Ecdysozoa</taxon>
        <taxon>Arthropoda</taxon>
        <taxon>Chelicerata</taxon>
        <taxon>Arachnida</taxon>
        <taxon>Araneae</taxon>
        <taxon>Araneomorphae</taxon>
        <taxon>Entelegynae</taxon>
        <taxon>Araneoidea</taxon>
        <taxon>Araneidae</taxon>
        <taxon>Caerostris</taxon>
    </lineage>
</organism>
<keyword evidence="2" id="KW-1185">Reference proteome</keyword>
<name>A0AAV4Y6U5_CAEEX</name>
<sequence>MSESGENNILRRRGFRRFHHAWRFGGEKVLTSAQHARTGLSLDESIGTTDCFSGFRYDMIDLTSRKRRVSFSFLLLHPFYRSECITFETVCHNPIRFGGWFNFFC</sequence>
<evidence type="ECO:0000313" key="1">
    <source>
        <dbReference type="EMBL" id="GIZ02868.1"/>
    </source>
</evidence>
<evidence type="ECO:0000313" key="2">
    <source>
        <dbReference type="Proteomes" id="UP001054945"/>
    </source>
</evidence>
<accession>A0AAV4Y6U5</accession>
<reference evidence="1 2" key="1">
    <citation type="submission" date="2021-06" db="EMBL/GenBank/DDBJ databases">
        <title>Caerostris extrusa draft genome.</title>
        <authorList>
            <person name="Kono N."/>
            <person name="Arakawa K."/>
        </authorList>
    </citation>
    <scope>NUCLEOTIDE SEQUENCE [LARGE SCALE GENOMIC DNA]</scope>
</reference>
<proteinExistence type="predicted"/>
<comment type="caution">
    <text evidence="1">The sequence shown here is derived from an EMBL/GenBank/DDBJ whole genome shotgun (WGS) entry which is preliminary data.</text>
</comment>
<gene>
    <name evidence="1" type="ORF">CEXT_329321</name>
</gene>
<dbReference type="Proteomes" id="UP001054945">
    <property type="component" value="Unassembled WGS sequence"/>
</dbReference>
<dbReference type="EMBL" id="BPLR01018870">
    <property type="protein sequence ID" value="GIZ02868.1"/>
    <property type="molecule type" value="Genomic_DNA"/>
</dbReference>
<dbReference type="AlphaFoldDB" id="A0AAV4Y6U5"/>
<protein>
    <submittedName>
        <fullName evidence="1">Uncharacterized protein</fullName>
    </submittedName>
</protein>